<protein>
    <recommendedName>
        <fullName evidence="3">DUF4433 domain-containing protein</fullName>
    </recommendedName>
</protein>
<dbReference type="OrthoDB" id="154268at2"/>
<accession>A0A3D9BT01</accession>
<name>A0A3D9BT01_9RHOB</name>
<reference evidence="1 2" key="1">
    <citation type="journal article" date="2017" name="Int. J. Syst. Evol. Microbiol.">
        <title>Rhodosalinus sediminis gen. nov., sp. nov., isolated from marine saltern.</title>
        <authorList>
            <person name="Guo L.Y."/>
            <person name="Ling S.K."/>
            <person name="Li C.M."/>
            <person name="Chen G.J."/>
            <person name="Du Z.J."/>
        </authorList>
    </citation>
    <scope>NUCLEOTIDE SEQUENCE [LARGE SCALE GENOMIC DNA]</scope>
    <source>
        <strain evidence="1 2">WDN1C137</strain>
    </source>
</reference>
<evidence type="ECO:0008006" key="3">
    <source>
        <dbReference type="Google" id="ProtNLM"/>
    </source>
</evidence>
<dbReference type="RefSeq" id="WP_115979559.1">
    <property type="nucleotide sequence ID" value="NZ_QOHR01000010.1"/>
</dbReference>
<evidence type="ECO:0000313" key="2">
    <source>
        <dbReference type="Proteomes" id="UP000257131"/>
    </source>
</evidence>
<sequence>MDRARFAECVGGALLHVTPEVNLPGIRAAGLRRAESLIAAAGLSPGAHRLRAGPVRLETAQGPATLTHQRPLRAGRGKDFLDGHTLESWAAVLDARLFFWPAARGAAFARSLPDAAVIRLDAGAFHDAFAPDIWLSPINSGNATRRPARRGDWLYVSVSAGEAAFRHNRAAPGRGGTRSRETVAEISLRRDIPADLLATLRTG</sequence>
<dbReference type="EMBL" id="QOHR01000010">
    <property type="protein sequence ID" value="REC56653.1"/>
    <property type="molecule type" value="Genomic_DNA"/>
</dbReference>
<dbReference type="AlphaFoldDB" id="A0A3D9BT01"/>
<proteinExistence type="predicted"/>
<gene>
    <name evidence="1" type="ORF">DRV84_09020</name>
</gene>
<evidence type="ECO:0000313" key="1">
    <source>
        <dbReference type="EMBL" id="REC56653.1"/>
    </source>
</evidence>
<dbReference type="Pfam" id="PF22531">
    <property type="entry name" value="DUF7002"/>
    <property type="match status" value="1"/>
</dbReference>
<keyword evidence="2" id="KW-1185">Reference proteome</keyword>
<comment type="caution">
    <text evidence="1">The sequence shown here is derived from an EMBL/GenBank/DDBJ whole genome shotgun (WGS) entry which is preliminary data.</text>
</comment>
<organism evidence="1 2">
    <name type="scientific">Rhodosalinus sediminis</name>
    <dbReference type="NCBI Taxonomy" id="1940533"/>
    <lineage>
        <taxon>Bacteria</taxon>
        <taxon>Pseudomonadati</taxon>
        <taxon>Pseudomonadota</taxon>
        <taxon>Alphaproteobacteria</taxon>
        <taxon>Rhodobacterales</taxon>
        <taxon>Paracoccaceae</taxon>
        <taxon>Rhodosalinus</taxon>
    </lineage>
</organism>
<dbReference type="Proteomes" id="UP000257131">
    <property type="component" value="Unassembled WGS sequence"/>
</dbReference>
<dbReference type="InterPro" id="IPR054271">
    <property type="entry name" value="DUF7002"/>
</dbReference>